<accession>A0A1J4K2M2</accession>
<dbReference type="GO" id="GO:0016192">
    <property type="term" value="P:vesicle-mediated transport"/>
    <property type="evidence" value="ECO:0007669"/>
    <property type="project" value="InterPro"/>
</dbReference>
<dbReference type="Proteomes" id="UP000179807">
    <property type="component" value="Unassembled WGS sequence"/>
</dbReference>
<dbReference type="RefSeq" id="XP_068357132.1">
    <property type="nucleotide sequence ID" value="XM_068506269.1"/>
</dbReference>
<dbReference type="SUPFAM" id="SSF48371">
    <property type="entry name" value="ARM repeat"/>
    <property type="match status" value="1"/>
</dbReference>
<dbReference type="GeneID" id="94840973"/>
<dbReference type="InterPro" id="IPR016024">
    <property type="entry name" value="ARM-type_fold"/>
</dbReference>
<dbReference type="Pfam" id="PF01602">
    <property type="entry name" value="Adaptin_N"/>
    <property type="match status" value="1"/>
</dbReference>
<dbReference type="GO" id="GO:0006886">
    <property type="term" value="P:intracellular protein transport"/>
    <property type="evidence" value="ECO:0007669"/>
    <property type="project" value="InterPro"/>
</dbReference>
<comment type="caution">
    <text evidence="2">The sequence shown here is derived from an EMBL/GenBank/DDBJ whole genome shotgun (WGS) entry which is preliminary data.</text>
</comment>
<proteinExistence type="predicted"/>
<sequence>MLAFMQNFIPSADSKQLHSSDSYFQDILQALFDSMKSKGRKNEKNKINVLSVLLKQHFYEYDLSFLSFEIISLLASNDTETILLGLRACCFILNNTSHAIDMIPSVLNRTFQYQDLLIPSLRALSFVINPYVFKKMETPLIEIASTSSYEMARIYALLSIFKVYQIQNDLKHKDNKVLIHLLPLLQRSIFQPSLRLISVSILCEISLKEPEKLVHFNNILLAELPNCSPSIFMKLTRYFKNQLHVDKSLQEKLIITLPKYFVSLNLNNNNLHENENNEIKALIDSVNLISHFEGNSIIFQQLGTMLENVLMNNQDINVQYLCLNCLLNIFPRYHPDPTIIAALTNSYDLSIVGNALQLKCLITKNKLHVIYELIANATVTRNYGVVEMALSAIPRTGKKFVSALFSIYQLQIPKIEPLLSKTLFEIEDKETCDHFISQAVEGLFEPPDDDFGYSIAYAVGEWSNNPNDIELLLPPSLGQLSTHLQSVLLASAISLWFRINYTLSKGYKNRLELLTQSHTKEVRQQAQILIKLMED</sequence>
<dbReference type="GO" id="GO:0030117">
    <property type="term" value="C:membrane coat"/>
    <property type="evidence" value="ECO:0007669"/>
    <property type="project" value="InterPro"/>
</dbReference>
<dbReference type="InterPro" id="IPR011989">
    <property type="entry name" value="ARM-like"/>
</dbReference>
<reference evidence="2" key="1">
    <citation type="submission" date="2016-10" db="EMBL/GenBank/DDBJ databases">
        <authorList>
            <person name="Benchimol M."/>
            <person name="Almeida L.G."/>
            <person name="Vasconcelos A.T."/>
            <person name="Perreira-Neves A."/>
            <person name="Rosa I.A."/>
            <person name="Tasca T."/>
            <person name="Bogo M.R."/>
            <person name="de Souza W."/>
        </authorList>
    </citation>
    <scope>NUCLEOTIDE SEQUENCE [LARGE SCALE GENOMIC DNA]</scope>
    <source>
        <strain evidence="2">K</strain>
    </source>
</reference>
<organism evidence="2 3">
    <name type="scientific">Tritrichomonas foetus</name>
    <dbReference type="NCBI Taxonomy" id="1144522"/>
    <lineage>
        <taxon>Eukaryota</taxon>
        <taxon>Metamonada</taxon>
        <taxon>Parabasalia</taxon>
        <taxon>Tritrichomonadida</taxon>
        <taxon>Tritrichomonadidae</taxon>
        <taxon>Tritrichomonas</taxon>
    </lineage>
</organism>
<name>A0A1J4K2M2_9EUKA</name>
<gene>
    <name evidence="2" type="ORF">TRFO_28589</name>
</gene>
<dbReference type="EMBL" id="MLAK01000809">
    <property type="protein sequence ID" value="OHT03996.1"/>
    <property type="molecule type" value="Genomic_DNA"/>
</dbReference>
<evidence type="ECO:0000313" key="3">
    <source>
        <dbReference type="Proteomes" id="UP000179807"/>
    </source>
</evidence>
<dbReference type="OrthoDB" id="10590582at2759"/>
<keyword evidence="3" id="KW-1185">Reference proteome</keyword>
<dbReference type="VEuPathDB" id="TrichDB:TRFO_28589"/>
<dbReference type="Gene3D" id="1.25.10.10">
    <property type="entry name" value="Leucine-rich Repeat Variant"/>
    <property type="match status" value="1"/>
</dbReference>
<dbReference type="InterPro" id="IPR002553">
    <property type="entry name" value="Clathrin/coatomer_adapt-like_N"/>
</dbReference>
<evidence type="ECO:0000259" key="1">
    <source>
        <dbReference type="Pfam" id="PF01602"/>
    </source>
</evidence>
<evidence type="ECO:0000313" key="2">
    <source>
        <dbReference type="EMBL" id="OHT03996.1"/>
    </source>
</evidence>
<feature type="domain" description="Clathrin/coatomer adaptor adaptin-like N-terminal" evidence="1">
    <location>
        <begin position="33"/>
        <end position="401"/>
    </location>
</feature>
<dbReference type="AlphaFoldDB" id="A0A1J4K2M2"/>
<protein>
    <recommendedName>
        <fullName evidence="1">Clathrin/coatomer adaptor adaptin-like N-terminal domain-containing protein</fullName>
    </recommendedName>
</protein>